<keyword evidence="5 7" id="KW-0472">Membrane</keyword>
<evidence type="ECO:0000313" key="9">
    <source>
        <dbReference type="Proteomes" id="UP001597478"/>
    </source>
</evidence>
<evidence type="ECO:0000256" key="2">
    <source>
        <dbReference type="ARBA" id="ARBA00022475"/>
    </source>
</evidence>
<protein>
    <submittedName>
        <fullName evidence="8">YihY/virulence factor BrkB family protein</fullName>
    </submittedName>
</protein>
<comment type="caution">
    <text evidence="8">The sequence shown here is derived from an EMBL/GenBank/DDBJ whole genome shotgun (WGS) entry which is preliminary data.</text>
</comment>
<keyword evidence="4 7" id="KW-1133">Transmembrane helix</keyword>
<reference evidence="9" key="1">
    <citation type="journal article" date="2019" name="Int. J. Syst. Evol. Microbiol.">
        <title>The Global Catalogue of Microorganisms (GCM) 10K type strain sequencing project: providing services to taxonomists for standard genome sequencing and annotation.</title>
        <authorList>
            <consortium name="The Broad Institute Genomics Platform"/>
            <consortium name="The Broad Institute Genome Sequencing Center for Infectious Disease"/>
            <person name="Wu L."/>
            <person name="Ma J."/>
        </authorList>
    </citation>
    <scope>NUCLEOTIDE SEQUENCE [LARGE SCALE GENOMIC DNA]</scope>
    <source>
        <strain evidence="9">IBRC-M 10906</strain>
    </source>
</reference>
<evidence type="ECO:0000256" key="3">
    <source>
        <dbReference type="ARBA" id="ARBA00022692"/>
    </source>
</evidence>
<dbReference type="Proteomes" id="UP001597478">
    <property type="component" value="Unassembled WGS sequence"/>
</dbReference>
<organism evidence="8 9">
    <name type="scientific">Prauserella oleivorans</name>
    <dbReference type="NCBI Taxonomy" id="1478153"/>
    <lineage>
        <taxon>Bacteria</taxon>
        <taxon>Bacillati</taxon>
        <taxon>Actinomycetota</taxon>
        <taxon>Actinomycetes</taxon>
        <taxon>Pseudonocardiales</taxon>
        <taxon>Pseudonocardiaceae</taxon>
        <taxon>Prauserella</taxon>
    </lineage>
</organism>
<keyword evidence="3 7" id="KW-0812">Transmembrane</keyword>
<evidence type="ECO:0000256" key="6">
    <source>
        <dbReference type="SAM" id="MobiDB-lite"/>
    </source>
</evidence>
<accession>A0ABW5WFB2</accession>
<keyword evidence="2" id="KW-1003">Cell membrane</keyword>
<proteinExistence type="predicted"/>
<feature type="transmembrane region" description="Helical" evidence="7">
    <location>
        <begin position="287"/>
        <end position="309"/>
    </location>
</feature>
<dbReference type="NCBIfam" id="TIGR00765">
    <property type="entry name" value="yihY_not_rbn"/>
    <property type="match status" value="1"/>
</dbReference>
<dbReference type="Pfam" id="PF03631">
    <property type="entry name" value="Virul_fac_BrkB"/>
    <property type="match status" value="1"/>
</dbReference>
<dbReference type="EMBL" id="JBHUOF010000048">
    <property type="protein sequence ID" value="MFD2802502.1"/>
    <property type="molecule type" value="Genomic_DNA"/>
</dbReference>
<dbReference type="PIRSF" id="PIRSF035875">
    <property type="entry name" value="RNase_BN"/>
    <property type="match status" value="1"/>
</dbReference>
<evidence type="ECO:0000313" key="8">
    <source>
        <dbReference type="EMBL" id="MFD2802502.1"/>
    </source>
</evidence>
<keyword evidence="9" id="KW-1185">Reference proteome</keyword>
<feature type="transmembrane region" description="Helical" evidence="7">
    <location>
        <begin position="181"/>
        <end position="209"/>
    </location>
</feature>
<dbReference type="RefSeq" id="WP_377394280.1">
    <property type="nucleotide sequence ID" value="NZ_JBHSAN010000052.1"/>
</dbReference>
<evidence type="ECO:0000256" key="7">
    <source>
        <dbReference type="SAM" id="Phobius"/>
    </source>
</evidence>
<feature type="transmembrane region" description="Helical" evidence="7">
    <location>
        <begin position="127"/>
        <end position="149"/>
    </location>
</feature>
<feature type="transmembrane region" description="Helical" evidence="7">
    <location>
        <begin position="221"/>
        <end position="241"/>
    </location>
</feature>
<dbReference type="InterPro" id="IPR017039">
    <property type="entry name" value="Virul_fac_BrkB"/>
</dbReference>
<evidence type="ECO:0000256" key="4">
    <source>
        <dbReference type="ARBA" id="ARBA00022989"/>
    </source>
</evidence>
<feature type="compositionally biased region" description="Basic and acidic residues" evidence="6">
    <location>
        <begin position="344"/>
        <end position="354"/>
    </location>
</feature>
<feature type="transmembrane region" description="Helical" evidence="7">
    <location>
        <begin position="253"/>
        <end position="275"/>
    </location>
</feature>
<evidence type="ECO:0000256" key="5">
    <source>
        <dbReference type="ARBA" id="ARBA00023136"/>
    </source>
</evidence>
<sequence>MPEDAPPGTSASAGVDAAPMGNPMGMTERTSTAGRYGQHAGRPDEIPPRGWWQVLRRGMKAGKTDNISILAAGVAFFGFLALFPALIAALMLYGLVADPQRIAEQTRELTSALPGSAGQLVGEQVTAATSAGGGALSIGLVVALLAALWSTSSGVSNLMSAINVAYDEEETRGFAKLRGTALLLTLAMIVFALLTLTLVAVVPGVFSALDLGTVGRIVGEVVRWVLLIVVFTAALAVLYRVGPDRAAARWSWVSPGAGIVTVLWIIASAAFSLYVTFFGNYNKTYGALAGVVILMLWLYLTSYLVLLGAEINAESERQTSRDTTTGTPVPEGRREAVSADVQAEEARAAPADRR</sequence>
<feature type="region of interest" description="Disordered" evidence="6">
    <location>
        <begin position="317"/>
        <end position="354"/>
    </location>
</feature>
<evidence type="ECO:0000256" key="1">
    <source>
        <dbReference type="ARBA" id="ARBA00004651"/>
    </source>
</evidence>
<comment type="subcellular location">
    <subcellularLocation>
        <location evidence="1">Cell membrane</location>
        <topology evidence="1">Multi-pass membrane protein</topology>
    </subcellularLocation>
</comment>
<dbReference type="PANTHER" id="PTHR30213">
    <property type="entry name" value="INNER MEMBRANE PROTEIN YHJD"/>
    <property type="match status" value="1"/>
</dbReference>
<feature type="region of interest" description="Disordered" evidence="6">
    <location>
        <begin position="1"/>
        <end position="44"/>
    </location>
</feature>
<gene>
    <name evidence="8" type="ORF">ACFS2C_24230</name>
</gene>
<feature type="transmembrane region" description="Helical" evidence="7">
    <location>
        <begin position="67"/>
        <end position="93"/>
    </location>
</feature>
<dbReference type="PANTHER" id="PTHR30213:SF0">
    <property type="entry name" value="UPF0761 MEMBRANE PROTEIN YIHY"/>
    <property type="match status" value="1"/>
</dbReference>
<name>A0ABW5WFB2_9PSEU</name>